<dbReference type="AlphaFoldDB" id="A0A5S9WWI8"/>
<evidence type="ECO:0000313" key="3">
    <source>
        <dbReference type="Proteomes" id="UP000434276"/>
    </source>
</evidence>
<gene>
    <name evidence="1" type="ordered locus">At2g02023</name>
    <name evidence="2" type="ORF">C24_LOCUS7136</name>
</gene>
<protein>
    <submittedName>
        <fullName evidence="2">Uncharacterized protein</fullName>
    </submittedName>
</protein>
<reference evidence="2 3" key="1">
    <citation type="submission" date="2019-12" db="EMBL/GenBank/DDBJ databases">
        <authorList>
            <person name="Jiao W.-B."/>
            <person name="Schneeberger K."/>
        </authorList>
    </citation>
    <scope>NUCLEOTIDE SEQUENCE [LARGE SCALE GENOMIC DNA]</scope>
    <source>
        <strain evidence="3">cv. C24</strain>
    </source>
</reference>
<dbReference type="ExpressionAtlas" id="A0A5S9WWI8">
    <property type="expression patterns" value="baseline and differential"/>
</dbReference>
<evidence type="ECO:0000313" key="1">
    <source>
        <dbReference type="Araport" id="AT2G02023"/>
    </source>
</evidence>
<name>A0A5S9WWI8_ARATH</name>
<dbReference type="RefSeq" id="NP_001154486.1">
    <property type="nucleotide sequence ID" value="NM_001161014.2"/>
</dbReference>
<dbReference type="Proteomes" id="UP000434276">
    <property type="component" value="Unassembled WGS sequence"/>
</dbReference>
<sequence length="103" mass="11490">MSVMGTSHCDVNLAIHCQSSIDSGALPSEPLQEVLAEDQMRLVATLPHNWCFGRRIWVPGILCLRRFDKLAQEKMKTNGLNPLVSLVKGKSIVINRCRAFQKA</sequence>
<dbReference type="KEGG" id="ath:AT2G02023"/>
<accession>A0A5S9WWI8</accession>
<evidence type="ECO:0000313" key="2">
    <source>
        <dbReference type="EMBL" id="CAA0354254.1"/>
    </source>
</evidence>
<organism evidence="2 3">
    <name type="scientific">Arabidopsis thaliana</name>
    <name type="common">Mouse-ear cress</name>
    <dbReference type="NCBI Taxonomy" id="3702"/>
    <lineage>
        <taxon>Eukaryota</taxon>
        <taxon>Viridiplantae</taxon>
        <taxon>Streptophyta</taxon>
        <taxon>Embryophyta</taxon>
        <taxon>Tracheophyta</taxon>
        <taxon>Spermatophyta</taxon>
        <taxon>Magnoliopsida</taxon>
        <taxon>eudicotyledons</taxon>
        <taxon>Gunneridae</taxon>
        <taxon>Pentapetalae</taxon>
        <taxon>rosids</taxon>
        <taxon>malvids</taxon>
        <taxon>Brassicales</taxon>
        <taxon>Brassicaceae</taxon>
        <taxon>Camelineae</taxon>
        <taxon>Arabidopsis</taxon>
    </lineage>
</organism>
<dbReference type="Araport" id="AT2G02023"/>
<proteinExistence type="predicted"/>
<dbReference type="EMBL" id="CACSHJ010000088">
    <property type="protein sequence ID" value="CAA0354254.1"/>
    <property type="molecule type" value="Genomic_DNA"/>
</dbReference>
<dbReference type="GeneID" id="7922532"/>
<dbReference type="OrthoDB" id="10269280at2759"/>